<keyword evidence="7 8" id="KW-0472">Membrane</keyword>
<organism evidence="10 11">
    <name type="scientific">Telmatocola sphagniphila</name>
    <dbReference type="NCBI Taxonomy" id="1123043"/>
    <lineage>
        <taxon>Bacteria</taxon>
        <taxon>Pseudomonadati</taxon>
        <taxon>Planctomycetota</taxon>
        <taxon>Planctomycetia</taxon>
        <taxon>Gemmatales</taxon>
        <taxon>Gemmataceae</taxon>
    </lineage>
</organism>
<feature type="domain" description="Glycosyltransferase 2-like" evidence="9">
    <location>
        <begin position="15"/>
        <end position="176"/>
    </location>
</feature>
<keyword evidence="5" id="KW-0448">Lipopolysaccharide biosynthesis</keyword>
<evidence type="ECO:0000259" key="9">
    <source>
        <dbReference type="Pfam" id="PF00535"/>
    </source>
</evidence>
<evidence type="ECO:0000256" key="2">
    <source>
        <dbReference type="ARBA" id="ARBA00022676"/>
    </source>
</evidence>
<keyword evidence="3" id="KW-0808">Transferase</keyword>
<sequence length="306" mass="34667">MSADTVEPKLVSSLSLVIPLFNEQESLEPLWREIQQIGAQEHYSLEVVFVDDGSTDGSWEVIRKLASEDSRIKGIKFRTNFGKAAALSAGFATARGELVVTMDADLQDDPHEIPNFLKTLRQGYDLVSGWKKIRFDPWHKVFPSRVFNFLVSSATGVHLHDHNCGMKIYRREVTGEISLYGEMHRFIPSLAVMRGFRVGEMVLHHRPRKFGRSKYGAKRFIKGFLDLITVTFRKRFGQRPMHPLGFIAGFSISVGVVVCLLGQPGWAWFLWLVGFQFFLSGLLAELQLGQKSERLETYAVSDRIGS</sequence>
<dbReference type="InterPro" id="IPR001173">
    <property type="entry name" value="Glyco_trans_2-like"/>
</dbReference>
<dbReference type="Gene3D" id="3.90.550.10">
    <property type="entry name" value="Spore Coat Polysaccharide Biosynthesis Protein SpsA, Chain A"/>
    <property type="match status" value="1"/>
</dbReference>
<evidence type="ECO:0000256" key="7">
    <source>
        <dbReference type="ARBA" id="ARBA00023136"/>
    </source>
</evidence>
<evidence type="ECO:0000256" key="6">
    <source>
        <dbReference type="ARBA" id="ARBA00022989"/>
    </source>
</evidence>
<evidence type="ECO:0000313" key="11">
    <source>
        <dbReference type="Proteomes" id="UP000676194"/>
    </source>
</evidence>
<reference evidence="10" key="1">
    <citation type="submission" date="2021-05" db="EMBL/GenBank/DDBJ databases">
        <title>Complete genome sequence of the cellulolytic planctomycete Telmatocola sphagniphila SP2T and characterization of the first cellulase from planctomycetes.</title>
        <authorList>
            <person name="Rakitin A.L."/>
            <person name="Beletsky A.V."/>
            <person name="Naumoff D.G."/>
            <person name="Kulichevskaya I.S."/>
            <person name="Mardanov A.V."/>
            <person name="Ravin N.V."/>
            <person name="Dedysh S.N."/>
        </authorList>
    </citation>
    <scope>NUCLEOTIDE SEQUENCE</scope>
    <source>
        <strain evidence="10">SP2T</strain>
    </source>
</reference>
<name>A0A8E6B6E3_9BACT</name>
<keyword evidence="4 8" id="KW-0812">Transmembrane</keyword>
<dbReference type="PANTHER" id="PTHR48090">
    <property type="entry name" value="UNDECAPRENYL-PHOSPHATE 4-DEOXY-4-FORMAMIDO-L-ARABINOSE TRANSFERASE-RELATED"/>
    <property type="match status" value="1"/>
</dbReference>
<dbReference type="KEGG" id="tsph:KIH39_24800"/>
<evidence type="ECO:0000256" key="4">
    <source>
        <dbReference type="ARBA" id="ARBA00022692"/>
    </source>
</evidence>
<feature type="transmembrane region" description="Helical" evidence="8">
    <location>
        <begin position="269"/>
        <end position="288"/>
    </location>
</feature>
<dbReference type="SUPFAM" id="SSF53448">
    <property type="entry name" value="Nucleotide-diphospho-sugar transferases"/>
    <property type="match status" value="1"/>
</dbReference>
<accession>A0A8E6B6E3</accession>
<dbReference type="RefSeq" id="WP_213496575.1">
    <property type="nucleotide sequence ID" value="NZ_CP074694.1"/>
</dbReference>
<dbReference type="InterPro" id="IPR029044">
    <property type="entry name" value="Nucleotide-diphossugar_trans"/>
</dbReference>
<dbReference type="GO" id="GO:0099621">
    <property type="term" value="F:undecaprenyl-phosphate 4-deoxy-4-formamido-L-arabinose transferase activity"/>
    <property type="evidence" value="ECO:0007669"/>
    <property type="project" value="TreeGrafter"/>
</dbReference>
<evidence type="ECO:0000256" key="1">
    <source>
        <dbReference type="ARBA" id="ARBA00022475"/>
    </source>
</evidence>
<dbReference type="CDD" id="cd04187">
    <property type="entry name" value="DPM1_like_bac"/>
    <property type="match status" value="1"/>
</dbReference>
<evidence type="ECO:0000256" key="3">
    <source>
        <dbReference type="ARBA" id="ARBA00022679"/>
    </source>
</evidence>
<feature type="transmembrane region" description="Helical" evidence="8">
    <location>
        <begin position="243"/>
        <end position="263"/>
    </location>
</feature>
<gene>
    <name evidence="10" type="ORF">KIH39_24800</name>
</gene>
<evidence type="ECO:0000256" key="5">
    <source>
        <dbReference type="ARBA" id="ARBA00022985"/>
    </source>
</evidence>
<keyword evidence="11" id="KW-1185">Reference proteome</keyword>
<dbReference type="EMBL" id="CP074694">
    <property type="protein sequence ID" value="QVL32016.1"/>
    <property type="molecule type" value="Genomic_DNA"/>
</dbReference>
<dbReference type="InterPro" id="IPR050256">
    <property type="entry name" value="Glycosyltransferase_2"/>
</dbReference>
<dbReference type="AlphaFoldDB" id="A0A8E6B6E3"/>
<keyword evidence="2" id="KW-0328">Glycosyltransferase</keyword>
<protein>
    <submittedName>
        <fullName evidence="10">Glycosyltransferase family 2 protein</fullName>
    </submittedName>
</protein>
<dbReference type="GO" id="GO:0005886">
    <property type="term" value="C:plasma membrane"/>
    <property type="evidence" value="ECO:0007669"/>
    <property type="project" value="TreeGrafter"/>
</dbReference>
<dbReference type="Proteomes" id="UP000676194">
    <property type="component" value="Chromosome"/>
</dbReference>
<dbReference type="Pfam" id="PF00535">
    <property type="entry name" value="Glycos_transf_2"/>
    <property type="match status" value="1"/>
</dbReference>
<keyword evidence="6 8" id="KW-1133">Transmembrane helix</keyword>
<proteinExistence type="predicted"/>
<evidence type="ECO:0000256" key="8">
    <source>
        <dbReference type="SAM" id="Phobius"/>
    </source>
</evidence>
<dbReference type="PANTHER" id="PTHR48090:SF3">
    <property type="entry name" value="UNDECAPRENYL-PHOSPHATE 4-DEOXY-4-FORMAMIDO-L-ARABINOSE TRANSFERASE"/>
    <property type="match status" value="1"/>
</dbReference>
<evidence type="ECO:0000313" key="10">
    <source>
        <dbReference type="EMBL" id="QVL32016.1"/>
    </source>
</evidence>
<dbReference type="GO" id="GO:0009103">
    <property type="term" value="P:lipopolysaccharide biosynthetic process"/>
    <property type="evidence" value="ECO:0007669"/>
    <property type="project" value="UniProtKB-KW"/>
</dbReference>
<keyword evidence="1" id="KW-1003">Cell membrane</keyword>